<evidence type="ECO:0000256" key="9">
    <source>
        <dbReference type="SAM" id="Phobius"/>
    </source>
</evidence>
<dbReference type="SUPFAM" id="SSF51905">
    <property type="entry name" value="FAD/NAD(P)-binding domain"/>
    <property type="match status" value="1"/>
</dbReference>
<dbReference type="Proteomes" id="UP000019487">
    <property type="component" value="Unassembled WGS sequence"/>
</dbReference>
<keyword evidence="9" id="KW-1133">Transmembrane helix</keyword>
<keyword evidence="9" id="KW-0812">Transmembrane</keyword>
<gene>
    <name evidence="11" type="ORF">SBOR_7849</name>
</gene>
<feature type="transmembrane region" description="Helical" evidence="9">
    <location>
        <begin position="50"/>
        <end position="73"/>
    </location>
</feature>
<dbReference type="InterPro" id="IPR036188">
    <property type="entry name" value="FAD/NAD-bd_sf"/>
</dbReference>
<comment type="caution">
    <text evidence="11">The sequence shown here is derived from an EMBL/GenBank/DDBJ whole genome shotgun (WGS) entry which is preliminary data.</text>
</comment>
<feature type="domain" description="Prenylcysteine lyase" evidence="10">
    <location>
        <begin position="252"/>
        <end position="590"/>
    </location>
</feature>
<keyword evidence="3" id="KW-0285">Flavoprotein</keyword>
<dbReference type="InterPro" id="IPR017046">
    <property type="entry name" value="Prenylcysteine_Oxase1"/>
</dbReference>
<dbReference type="EMBL" id="AYSA01000461">
    <property type="protein sequence ID" value="ESZ91742.1"/>
    <property type="molecule type" value="Genomic_DNA"/>
</dbReference>
<keyword evidence="12" id="KW-1185">Reference proteome</keyword>
<feature type="region of interest" description="Disordered" evidence="8">
    <location>
        <begin position="1"/>
        <end position="41"/>
    </location>
</feature>
<evidence type="ECO:0000256" key="7">
    <source>
        <dbReference type="ARBA" id="ARBA00023180"/>
    </source>
</evidence>
<protein>
    <recommendedName>
        <fullName evidence="10">Prenylcysteine lyase domain-containing protein</fullName>
    </recommendedName>
</protein>
<organism evidence="11 12">
    <name type="scientific">Sclerotinia borealis (strain F-4128)</name>
    <dbReference type="NCBI Taxonomy" id="1432307"/>
    <lineage>
        <taxon>Eukaryota</taxon>
        <taxon>Fungi</taxon>
        <taxon>Dikarya</taxon>
        <taxon>Ascomycota</taxon>
        <taxon>Pezizomycotina</taxon>
        <taxon>Leotiomycetes</taxon>
        <taxon>Helotiales</taxon>
        <taxon>Sclerotiniaceae</taxon>
        <taxon>Sclerotinia</taxon>
    </lineage>
</organism>
<evidence type="ECO:0000313" key="12">
    <source>
        <dbReference type="Proteomes" id="UP000019487"/>
    </source>
</evidence>
<proteinExistence type="inferred from homology"/>
<evidence type="ECO:0000313" key="11">
    <source>
        <dbReference type="EMBL" id="ESZ91742.1"/>
    </source>
</evidence>
<dbReference type="InterPro" id="IPR010795">
    <property type="entry name" value="Prenylcys_lyase"/>
</dbReference>
<dbReference type="Gene3D" id="3.50.50.60">
    <property type="entry name" value="FAD/NAD(P)-binding domain"/>
    <property type="match status" value="1"/>
</dbReference>
<keyword evidence="9" id="KW-0472">Membrane</keyword>
<evidence type="ECO:0000256" key="1">
    <source>
        <dbReference type="ARBA" id="ARBA00001974"/>
    </source>
</evidence>
<dbReference type="AlphaFoldDB" id="W9C4P9"/>
<keyword evidence="4" id="KW-0732">Signal</keyword>
<evidence type="ECO:0000256" key="6">
    <source>
        <dbReference type="ARBA" id="ARBA00023002"/>
    </source>
</evidence>
<dbReference type="HOGENOM" id="CLU_454130_0_0_1"/>
<comment type="similarity">
    <text evidence="2">Belongs to the prenylcysteine oxidase family.</text>
</comment>
<accession>W9C4P9</accession>
<dbReference type="PANTHER" id="PTHR15944:SF0">
    <property type="entry name" value="PRENYLCYSTEINE LYASE DOMAIN-CONTAINING PROTEIN"/>
    <property type="match status" value="1"/>
</dbReference>
<reference evidence="11 12" key="1">
    <citation type="journal article" date="2014" name="Genome Announc.">
        <title>Draft genome sequence of Sclerotinia borealis, a psychrophilic plant pathogenic fungus.</title>
        <authorList>
            <person name="Mardanov A.V."/>
            <person name="Beletsky A.V."/>
            <person name="Kadnikov V.V."/>
            <person name="Ignatov A.N."/>
            <person name="Ravin N.V."/>
        </authorList>
    </citation>
    <scope>NUCLEOTIDE SEQUENCE [LARGE SCALE GENOMIC DNA]</scope>
    <source>
        <strain evidence="12">F-4157</strain>
    </source>
</reference>
<dbReference type="GO" id="GO:0030328">
    <property type="term" value="P:prenylcysteine catabolic process"/>
    <property type="evidence" value="ECO:0007669"/>
    <property type="project" value="InterPro"/>
</dbReference>
<dbReference type="GO" id="GO:0030327">
    <property type="term" value="P:prenylated protein catabolic process"/>
    <property type="evidence" value="ECO:0007669"/>
    <property type="project" value="TreeGrafter"/>
</dbReference>
<dbReference type="Pfam" id="PF07156">
    <property type="entry name" value="Prenylcys_lyase"/>
    <property type="match status" value="1"/>
</dbReference>
<evidence type="ECO:0000259" key="10">
    <source>
        <dbReference type="Pfam" id="PF07156"/>
    </source>
</evidence>
<dbReference type="GO" id="GO:0001735">
    <property type="term" value="F:prenylcysteine oxidase activity"/>
    <property type="evidence" value="ECO:0007669"/>
    <property type="project" value="InterPro"/>
</dbReference>
<name>W9C4P9_SCLBF</name>
<evidence type="ECO:0000256" key="2">
    <source>
        <dbReference type="ARBA" id="ARBA00009967"/>
    </source>
</evidence>
<keyword evidence="5" id="KW-0274">FAD</keyword>
<evidence type="ECO:0000256" key="5">
    <source>
        <dbReference type="ARBA" id="ARBA00022827"/>
    </source>
</evidence>
<feature type="compositionally biased region" description="Polar residues" evidence="8">
    <location>
        <begin position="15"/>
        <end position="27"/>
    </location>
</feature>
<evidence type="ECO:0000256" key="8">
    <source>
        <dbReference type="SAM" id="MobiDB-lite"/>
    </source>
</evidence>
<sequence>MTSAIYKDPPPPYTSRASSKCSETSPLISKIPGYSRTDSRSAKDKSADEALKICLTVISAFIFAFMVLGIIFLSSHEQAKGPEIKVVNFKVGIIGAGPAGIAAALGVRKEVLSQAGRFKDLNVDVRVKIIIYEEKGRVGGRMAVEDRKLLGIDVEDVAGGAFDGNLLETIGGVVGEKKQENVFTESEYLGMGKVAFFDTTHIVTETYRPYATTPWGHYLSLFRTYFSSIWLAPKIPIGTMKSFNAFLRTMAETSSSTPTVQQMIRIMSKQYTFVPFSISARERLGKNGIRDNYIRDILAPQVRRHTGQSIEDLSDLALSMALEREDMGCPKPTNGGVFQMMLENALKESGAILRPLSKVTKVSWEEVIEGYENWFVQWEDILDDEASPNAEIVDKIIIAAPSNYSELLGDMEHKKQFSSLGTDHDIEYRPVYITFFLVSSPISSSILKAGSSDPLPAQLLPIIDPDHPNDPKTSNSESIIELSLLRSIINTTNTQSPKYLYRLLSSNPISNHSLSTTFGFENDLKIENWTQQEIPYAYPVMQPLLPKDIQGDFRLGENIWTTSGGEGPLGSSVDLAWMVGGNVGRLVGRNIGGEGVEGRLRDWGIEGEEGKDE</sequence>
<keyword evidence="7" id="KW-0325">Glycoprotein</keyword>
<evidence type="ECO:0000256" key="4">
    <source>
        <dbReference type="ARBA" id="ARBA00022729"/>
    </source>
</evidence>
<dbReference type="PANTHER" id="PTHR15944">
    <property type="entry name" value="FARNESYLCYSTEINE LYASE"/>
    <property type="match status" value="1"/>
</dbReference>
<dbReference type="OrthoDB" id="437369at2759"/>
<evidence type="ECO:0000256" key="3">
    <source>
        <dbReference type="ARBA" id="ARBA00022630"/>
    </source>
</evidence>
<keyword evidence="6" id="KW-0560">Oxidoreductase</keyword>
<comment type="cofactor">
    <cofactor evidence="1">
        <name>FAD</name>
        <dbReference type="ChEBI" id="CHEBI:57692"/>
    </cofactor>
</comment>